<evidence type="ECO:0000313" key="3">
    <source>
        <dbReference type="Proteomes" id="UP000249725"/>
    </source>
</evidence>
<dbReference type="Proteomes" id="UP000249725">
    <property type="component" value="Unassembled WGS sequence"/>
</dbReference>
<dbReference type="SUPFAM" id="SSF53474">
    <property type="entry name" value="alpha/beta-Hydrolases"/>
    <property type="match status" value="1"/>
</dbReference>
<proteinExistence type="predicted"/>
<dbReference type="PANTHER" id="PTHR43194:SF2">
    <property type="entry name" value="PEROXISOMAL MEMBRANE PROTEIN LPX1"/>
    <property type="match status" value="1"/>
</dbReference>
<keyword evidence="3" id="KW-1185">Reference proteome</keyword>
<sequence>MTKTVMLIHGAWLNSLSWEGWKARFEARGFHVVAPDWPYDEGDPADLRAAPRQALTKIGPKAIVDSYMRQIEALAEPPILIGHSAGGVWVQHLLDRGLGAAGVAIDPAPTPGVALAPHAIVSALPVLGDPFSGGKVKSMTREFFHRRFANGLPEDLKDAHYDRYIVPTAGKVYWDGVLGGAGKIHWDSPVRPPLLLIAGGKDLIADASMTRAIYEHQKRAASVTEFKLYPDRSHWTCLEPGWEAVADFALDWVVEHSVAGRPPVAAGAGRFADAPAPQP</sequence>
<reference evidence="3" key="1">
    <citation type="submission" date="2018-05" db="EMBL/GenBank/DDBJ databases">
        <authorList>
            <person name="Li X."/>
        </authorList>
    </citation>
    <scope>NUCLEOTIDE SEQUENCE [LARGE SCALE GENOMIC DNA]</scope>
    <source>
        <strain evidence="3">YIM 73061</strain>
    </source>
</reference>
<protein>
    <submittedName>
        <fullName evidence="2">Alpha/beta hydrolase</fullName>
    </submittedName>
</protein>
<evidence type="ECO:0000259" key="1">
    <source>
        <dbReference type="Pfam" id="PF12697"/>
    </source>
</evidence>
<dbReference type="Gene3D" id="3.40.50.1820">
    <property type="entry name" value="alpha/beta hydrolase"/>
    <property type="match status" value="1"/>
</dbReference>
<organism evidence="2 3">
    <name type="scientific">Phenylobacterium deserti</name>
    <dbReference type="NCBI Taxonomy" id="1914756"/>
    <lineage>
        <taxon>Bacteria</taxon>
        <taxon>Pseudomonadati</taxon>
        <taxon>Pseudomonadota</taxon>
        <taxon>Alphaproteobacteria</taxon>
        <taxon>Caulobacterales</taxon>
        <taxon>Caulobacteraceae</taxon>
        <taxon>Phenylobacterium</taxon>
    </lineage>
</organism>
<dbReference type="GO" id="GO:0016787">
    <property type="term" value="F:hydrolase activity"/>
    <property type="evidence" value="ECO:0007669"/>
    <property type="project" value="UniProtKB-KW"/>
</dbReference>
<dbReference type="OrthoDB" id="9814966at2"/>
<dbReference type="AlphaFoldDB" id="A0A328ARU2"/>
<dbReference type="InterPro" id="IPR000073">
    <property type="entry name" value="AB_hydrolase_1"/>
</dbReference>
<accession>A0A328ARU2</accession>
<evidence type="ECO:0000313" key="2">
    <source>
        <dbReference type="EMBL" id="RAK57762.1"/>
    </source>
</evidence>
<dbReference type="PANTHER" id="PTHR43194">
    <property type="entry name" value="HYDROLASE ALPHA/BETA FOLD FAMILY"/>
    <property type="match status" value="1"/>
</dbReference>
<name>A0A328ARU2_9CAUL</name>
<dbReference type="InterPro" id="IPR029058">
    <property type="entry name" value="AB_hydrolase_fold"/>
</dbReference>
<dbReference type="Pfam" id="PF12697">
    <property type="entry name" value="Abhydrolase_6"/>
    <property type="match status" value="1"/>
</dbReference>
<keyword evidence="2" id="KW-0378">Hydrolase</keyword>
<dbReference type="InterPro" id="IPR050228">
    <property type="entry name" value="Carboxylesterase_BioH"/>
</dbReference>
<comment type="caution">
    <text evidence="2">The sequence shown here is derived from an EMBL/GenBank/DDBJ whole genome shotgun (WGS) entry which is preliminary data.</text>
</comment>
<gene>
    <name evidence="2" type="ORF">DJ018_07525</name>
</gene>
<feature type="domain" description="AB hydrolase-1" evidence="1">
    <location>
        <begin position="6"/>
        <end position="247"/>
    </location>
</feature>
<dbReference type="EMBL" id="QFYR01000001">
    <property type="protein sequence ID" value="RAK57762.1"/>
    <property type="molecule type" value="Genomic_DNA"/>
</dbReference>
<dbReference type="RefSeq" id="WP_111514213.1">
    <property type="nucleotide sequence ID" value="NZ_QFYR01000001.1"/>
</dbReference>